<sequence>MSWTEKESSLSVPKGLMGSLLQAHVLDTILYLFFTELMRKY</sequence>
<evidence type="ECO:0000313" key="2">
    <source>
        <dbReference type="EMBL" id="JAH38705.1"/>
    </source>
</evidence>
<dbReference type="AlphaFoldDB" id="A0A0E9SDC1"/>
<reference evidence="2" key="1">
    <citation type="submission" date="2014-11" db="EMBL/GenBank/DDBJ databases">
        <authorList>
            <person name="Amaro Gonzalez C."/>
        </authorList>
    </citation>
    <scope>NUCLEOTIDE SEQUENCE</scope>
</reference>
<dbReference type="EMBL" id="GBXM01069872">
    <property type="protein sequence ID" value="JAH38705.1"/>
    <property type="molecule type" value="Transcribed_RNA"/>
</dbReference>
<evidence type="ECO:0000256" key="1">
    <source>
        <dbReference type="SAM" id="Phobius"/>
    </source>
</evidence>
<feature type="transmembrane region" description="Helical" evidence="1">
    <location>
        <begin position="15"/>
        <end position="34"/>
    </location>
</feature>
<protein>
    <submittedName>
        <fullName evidence="2">Uncharacterized protein</fullName>
    </submittedName>
</protein>
<organism evidence="2">
    <name type="scientific">Anguilla anguilla</name>
    <name type="common">European freshwater eel</name>
    <name type="synonym">Muraena anguilla</name>
    <dbReference type="NCBI Taxonomy" id="7936"/>
    <lineage>
        <taxon>Eukaryota</taxon>
        <taxon>Metazoa</taxon>
        <taxon>Chordata</taxon>
        <taxon>Craniata</taxon>
        <taxon>Vertebrata</taxon>
        <taxon>Euteleostomi</taxon>
        <taxon>Actinopterygii</taxon>
        <taxon>Neopterygii</taxon>
        <taxon>Teleostei</taxon>
        <taxon>Anguilliformes</taxon>
        <taxon>Anguillidae</taxon>
        <taxon>Anguilla</taxon>
    </lineage>
</organism>
<proteinExistence type="predicted"/>
<keyword evidence="1" id="KW-1133">Transmembrane helix</keyword>
<name>A0A0E9SDC1_ANGAN</name>
<keyword evidence="1" id="KW-0812">Transmembrane</keyword>
<keyword evidence="1" id="KW-0472">Membrane</keyword>
<reference evidence="2" key="2">
    <citation type="journal article" date="2015" name="Fish Shellfish Immunol.">
        <title>Early steps in the European eel (Anguilla anguilla)-Vibrio vulnificus interaction in the gills: Role of the RtxA13 toxin.</title>
        <authorList>
            <person name="Callol A."/>
            <person name="Pajuelo D."/>
            <person name="Ebbesson L."/>
            <person name="Teles M."/>
            <person name="MacKenzie S."/>
            <person name="Amaro C."/>
        </authorList>
    </citation>
    <scope>NUCLEOTIDE SEQUENCE</scope>
</reference>
<accession>A0A0E9SDC1</accession>